<dbReference type="Pfam" id="PF00023">
    <property type="entry name" value="Ank"/>
    <property type="match status" value="1"/>
</dbReference>
<dbReference type="GO" id="GO:0051015">
    <property type="term" value="F:actin filament binding"/>
    <property type="evidence" value="ECO:0007669"/>
    <property type="project" value="TreeGrafter"/>
</dbReference>
<evidence type="ECO:0000256" key="2">
    <source>
        <dbReference type="ARBA" id="ARBA00022840"/>
    </source>
</evidence>
<protein>
    <recommendedName>
        <fullName evidence="9">Myosin motor domain-containing protein</fullName>
    </recommendedName>
</protein>
<dbReference type="Pfam" id="PF00063">
    <property type="entry name" value="Myosin_head"/>
    <property type="match status" value="1"/>
</dbReference>
<dbReference type="Pfam" id="PF13857">
    <property type="entry name" value="Ank_5"/>
    <property type="match status" value="1"/>
</dbReference>
<feature type="repeat" description="ANK" evidence="6">
    <location>
        <begin position="1653"/>
        <end position="1685"/>
    </location>
</feature>
<dbReference type="GO" id="GO:0016459">
    <property type="term" value="C:myosin complex"/>
    <property type="evidence" value="ECO:0007669"/>
    <property type="project" value="UniProtKB-KW"/>
</dbReference>
<organism evidence="10 11">
    <name type="scientific">Prymnesium parvum</name>
    <name type="common">Toxic golden alga</name>
    <dbReference type="NCBI Taxonomy" id="97485"/>
    <lineage>
        <taxon>Eukaryota</taxon>
        <taxon>Haptista</taxon>
        <taxon>Haptophyta</taxon>
        <taxon>Prymnesiophyceae</taxon>
        <taxon>Prymnesiales</taxon>
        <taxon>Prymnesiaceae</taxon>
        <taxon>Prymnesium</taxon>
    </lineage>
</organism>
<evidence type="ECO:0000256" key="3">
    <source>
        <dbReference type="ARBA" id="ARBA00023123"/>
    </source>
</evidence>
<evidence type="ECO:0000256" key="7">
    <source>
        <dbReference type="PROSITE-ProRule" id="PRU00782"/>
    </source>
</evidence>
<dbReference type="EMBL" id="JBGBPQ010000019">
    <property type="protein sequence ID" value="KAL1504861.1"/>
    <property type="molecule type" value="Genomic_DNA"/>
</dbReference>
<dbReference type="InterPro" id="IPR036770">
    <property type="entry name" value="Ankyrin_rpt-contain_sf"/>
</dbReference>
<dbReference type="Proteomes" id="UP001515480">
    <property type="component" value="Unassembled WGS sequence"/>
</dbReference>
<dbReference type="GO" id="GO:0000146">
    <property type="term" value="F:microfilament motor activity"/>
    <property type="evidence" value="ECO:0007669"/>
    <property type="project" value="TreeGrafter"/>
</dbReference>
<dbReference type="PROSITE" id="PS50088">
    <property type="entry name" value="ANK_REPEAT"/>
    <property type="match status" value="1"/>
</dbReference>
<dbReference type="Gene3D" id="1.25.40.20">
    <property type="entry name" value="Ankyrin repeat-containing domain"/>
    <property type="match status" value="1"/>
</dbReference>
<accession>A0AB34IR19</accession>
<feature type="region of interest" description="Disordered" evidence="8">
    <location>
        <begin position="1053"/>
        <end position="1105"/>
    </location>
</feature>
<comment type="similarity">
    <text evidence="7">Belongs to the TRAFAC class myosin-kinesin ATPase superfamily. Myosin family.</text>
</comment>
<evidence type="ECO:0000256" key="4">
    <source>
        <dbReference type="ARBA" id="ARBA00023175"/>
    </source>
</evidence>
<sequence>MASHGQFAPNSLVFVPDSVEAYALKTVVSCSGFGSSASLVVAAQAGGGGSTVPKELVEQVVEADPLALQGADDMVKFSNLTEAALLHNLRVRYSRDDIYSAAGSILISVNPFKQIPIYTEEAMRRCKEADAKALQELPPHVYVIAESAYRGMLNEQKQQSILISGESGAGKTEAVKACLRHIVARSNAAVQENANLGGGGSIETSKFVEECIMQANPLLEAFGNAKTLRNGNSSRFGKWIEIHFDASGFITSSRITSYLLEKSRVVEHLEGERTYHAFYQMCRGSTAEQQQKLRLLPLDEFRYFGASAALKVPGIDDPRQWADTTNAMALFKLSSGEQHEVCQLLAAILHTGNLQFDAVRHDQQDDGSTVRASSQASLDAAAHLLSVAPDGLLKALTVKSVGKFPVVEVPQPPSRAAASCDALSRMVYGKLFEWLLSRINAVAAVSSLHSADNKRVVGLLDIFGFEAFERNSLEQLLINFANEKLQAHFNEYIFRLEEAECRAEGVACPTLEFADNSAVVEAMTSKPTGLLSLINEEVIVPQSSDASLLSKMQTQHSKSTIFKMLPRAKGEGFVITHFAGPVSYLIDSFVDKNRDALPGELALLLGTSALPLLASLFKSSDEASAKAAGGTPRAHGGGGARGRSGGGGGKRNSALAAQFQESLDALMALLGGTSPHFVRCVKPNAQLVAERYDAMYVMRQLREMGMVHVVRARKQGYSHRYAFGRFNERYGYLRDGLRPAAEVYAQVLQQHLGTPNPPAGERTAAVQLLAAMVASSLLDNGGWAVGTGKVFMKAHLQQQLEVARESYLRRVVLEQLEKAIAAREVEALEKAIAAAIEVRLQSPLVAQAEQVLKQLQAQLAAAASLQEAMLTRDIPRLEAALAVARQVGLAGEALAPATQLLGQLRAQQEVAAALAAALQRNDMATLGEALAQASRVGLRTGIVQEAQRRYEGLQRKDRLLQELAEASDAAHLQRLTQVLQQAAEIGLEGDVVRTAQQKHAALQEVAVVQANLLHAVTSADVAAVRELVARAKASSTHTPELAHAIREGEQMIAHSDAHAKATAAQAEAAARAAAPPAGAAASGRRSGSDDKIPEPTPPAEASGEWLASPTASIACEPLAARVARLQNGCTLVKVADGKMTRHRVAMKHVQLTQDCSCLTWDGGKKLLNISTVMRVSIGLESRTLQKLYASSAGAEAEVLPYHWFSLHTASRSFDFGAKECGDESETLLLWVLTIQELLAPLFPPSSALAACSALSHAQTQWQRFTSPHKEWPCFVCTVVNTPNSPGTCGTCGSPQPLVTLNPCLMPLLPDLHALSRTLNVATFDAHSHDAHLLWFLLRVLESPLPRPFVWASRHKGDHQMYLGLATPEEGSFFSTDHPFLLEQQDVVRSLRAQVAAAGPGYEPSPPNSVFVSPQGDALSPSFSDSAPDTERSADSPGFRVPDGMSQREFEIARAFAAQYEEQQRMRAQSAAPLMDALEQQASVPEESLRLDAADVFRHCMSGSVHEVRRFLEQGGYADTVYKSAYGWDVGPDYRHTKPNDGTTVLNYVATWSDVIGEAAPQLVDLLLKHGADLQRDDGLDQWFTPLHNAVANGAQAVIKVLLDAQPQAINLTTGDGRTPLHVLALCDDPTDRLASLGLLLQYNTELNFEEPFEGNTPLHVMAREGHSEVVIRLLEAGASKGAINHAGRTPLQEAQHFLRVLEHAGDPSTVTRRSKISETITIMEIDGLAVD</sequence>
<keyword evidence="3 7" id="KW-0518">Myosin</keyword>
<dbReference type="Gene3D" id="6.20.240.20">
    <property type="match status" value="1"/>
</dbReference>
<reference evidence="10 11" key="1">
    <citation type="journal article" date="2024" name="Science">
        <title>Giant polyketide synthase enzymes in the biosynthesis of giant marine polyether toxins.</title>
        <authorList>
            <person name="Fallon T.R."/>
            <person name="Shende V.V."/>
            <person name="Wierzbicki I.H."/>
            <person name="Pendleton A.L."/>
            <person name="Watervoot N.F."/>
            <person name="Auber R.P."/>
            <person name="Gonzalez D.J."/>
            <person name="Wisecaver J.H."/>
            <person name="Moore B.S."/>
        </authorList>
    </citation>
    <scope>NUCLEOTIDE SEQUENCE [LARGE SCALE GENOMIC DNA]</scope>
    <source>
        <strain evidence="10 11">12B1</strain>
    </source>
</reference>
<dbReference type="InterPro" id="IPR011993">
    <property type="entry name" value="PH-like_dom_sf"/>
</dbReference>
<keyword evidence="6" id="KW-0040">ANK repeat</keyword>
<dbReference type="PROSITE" id="PS51456">
    <property type="entry name" value="MYOSIN_MOTOR"/>
    <property type="match status" value="1"/>
</dbReference>
<dbReference type="PANTHER" id="PTHR13140">
    <property type="entry name" value="MYOSIN"/>
    <property type="match status" value="1"/>
</dbReference>
<feature type="binding site" evidence="7">
    <location>
        <begin position="165"/>
        <end position="172"/>
    </location>
    <ligand>
        <name>ATP</name>
        <dbReference type="ChEBI" id="CHEBI:30616"/>
    </ligand>
</feature>
<feature type="compositionally biased region" description="Low complexity" evidence="8">
    <location>
        <begin position="1060"/>
        <end position="1081"/>
    </location>
</feature>
<evidence type="ECO:0000256" key="6">
    <source>
        <dbReference type="PROSITE-ProRule" id="PRU00023"/>
    </source>
</evidence>
<evidence type="ECO:0000259" key="9">
    <source>
        <dbReference type="PROSITE" id="PS51456"/>
    </source>
</evidence>
<dbReference type="Gene3D" id="1.20.58.530">
    <property type="match status" value="1"/>
</dbReference>
<feature type="region of interest" description="Disordered" evidence="8">
    <location>
        <begin position="626"/>
        <end position="652"/>
    </location>
</feature>
<keyword evidence="4 7" id="KW-0505">Motor protein</keyword>
<dbReference type="InterPro" id="IPR001609">
    <property type="entry name" value="Myosin_head_motor_dom-like"/>
</dbReference>
<dbReference type="GO" id="GO:0007015">
    <property type="term" value="P:actin filament organization"/>
    <property type="evidence" value="ECO:0007669"/>
    <property type="project" value="TreeGrafter"/>
</dbReference>
<dbReference type="InterPro" id="IPR002110">
    <property type="entry name" value="Ankyrin_rpt"/>
</dbReference>
<dbReference type="PANTHER" id="PTHR13140:SF706">
    <property type="entry name" value="DILUTE CLASS UNCONVENTIONAL MYOSIN, ISOFORM C"/>
    <property type="match status" value="1"/>
</dbReference>
<dbReference type="Gene3D" id="1.10.10.820">
    <property type="match status" value="1"/>
</dbReference>
<keyword evidence="2 7" id="KW-0067">ATP-binding</keyword>
<feature type="domain" description="Myosin motor" evidence="9">
    <location>
        <begin position="69"/>
        <end position="805"/>
    </location>
</feature>
<dbReference type="SUPFAM" id="SSF52540">
    <property type="entry name" value="P-loop containing nucleoside triphosphate hydrolases"/>
    <property type="match status" value="1"/>
</dbReference>
<dbReference type="Gene3D" id="1.20.120.720">
    <property type="entry name" value="Myosin VI head, motor domain, U50 subdomain"/>
    <property type="match status" value="1"/>
</dbReference>
<dbReference type="CDD" id="cd00124">
    <property type="entry name" value="MYSc"/>
    <property type="match status" value="1"/>
</dbReference>
<dbReference type="SMART" id="SM00248">
    <property type="entry name" value="ANK"/>
    <property type="match status" value="4"/>
</dbReference>
<dbReference type="InterPro" id="IPR027417">
    <property type="entry name" value="P-loop_NTPase"/>
</dbReference>
<dbReference type="Gene3D" id="3.40.850.10">
    <property type="entry name" value="Kinesin motor domain"/>
    <property type="match status" value="1"/>
</dbReference>
<keyword evidence="11" id="KW-1185">Reference proteome</keyword>
<evidence type="ECO:0000256" key="1">
    <source>
        <dbReference type="ARBA" id="ARBA00022741"/>
    </source>
</evidence>
<dbReference type="GO" id="GO:0005737">
    <property type="term" value="C:cytoplasm"/>
    <property type="evidence" value="ECO:0007669"/>
    <property type="project" value="TreeGrafter"/>
</dbReference>
<keyword evidence="1 7" id="KW-0547">Nucleotide-binding</keyword>
<evidence type="ECO:0000313" key="10">
    <source>
        <dbReference type="EMBL" id="KAL1504861.1"/>
    </source>
</evidence>
<comment type="caution">
    <text evidence="10">The sequence shown here is derived from an EMBL/GenBank/DDBJ whole genome shotgun (WGS) entry which is preliminary data.</text>
</comment>
<dbReference type="GO" id="GO:0005524">
    <property type="term" value="F:ATP binding"/>
    <property type="evidence" value="ECO:0007669"/>
    <property type="project" value="UniProtKB-UniRule"/>
</dbReference>
<dbReference type="PRINTS" id="PR00193">
    <property type="entry name" value="MYOSINHEAVY"/>
</dbReference>
<dbReference type="SMART" id="SM00242">
    <property type="entry name" value="MYSc"/>
    <property type="match status" value="1"/>
</dbReference>
<feature type="region of interest" description="Disordered" evidence="8">
    <location>
        <begin position="1397"/>
        <end position="1442"/>
    </location>
</feature>
<keyword evidence="5 7" id="KW-0009">Actin-binding</keyword>
<feature type="region of interest" description="Actin-binding" evidence="7">
    <location>
        <begin position="663"/>
        <end position="685"/>
    </location>
</feature>
<feature type="compositionally biased region" description="Gly residues" evidence="8">
    <location>
        <begin position="635"/>
        <end position="650"/>
    </location>
</feature>
<dbReference type="FunFam" id="1.10.10.820:FF:000001">
    <property type="entry name" value="Myosin heavy chain"/>
    <property type="match status" value="1"/>
</dbReference>
<gene>
    <name evidence="10" type="ORF">AB1Y20_008631</name>
</gene>
<dbReference type="InterPro" id="IPR036961">
    <property type="entry name" value="Kinesin_motor_dom_sf"/>
</dbReference>
<evidence type="ECO:0000256" key="5">
    <source>
        <dbReference type="ARBA" id="ARBA00023203"/>
    </source>
</evidence>
<proteinExistence type="inferred from homology"/>
<name>A0AB34IR19_PRYPA</name>
<evidence type="ECO:0000256" key="8">
    <source>
        <dbReference type="SAM" id="MobiDB-lite"/>
    </source>
</evidence>
<dbReference type="Gene3D" id="2.30.29.30">
    <property type="entry name" value="Pleckstrin-homology domain (PH domain)/Phosphotyrosine-binding domain (PTB)"/>
    <property type="match status" value="1"/>
</dbReference>
<dbReference type="PROSITE" id="PS50297">
    <property type="entry name" value="ANK_REP_REGION"/>
    <property type="match status" value="1"/>
</dbReference>
<evidence type="ECO:0000313" key="11">
    <source>
        <dbReference type="Proteomes" id="UP001515480"/>
    </source>
</evidence>
<dbReference type="GO" id="GO:0016020">
    <property type="term" value="C:membrane"/>
    <property type="evidence" value="ECO:0007669"/>
    <property type="project" value="TreeGrafter"/>
</dbReference>
<dbReference type="SUPFAM" id="SSF48403">
    <property type="entry name" value="Ankyrin repeat"/>
    <property type="match status" value="1"/>
</dbReference>